<dbReference type="PANTHER" id="PTHR30252">
    <property type="entry name" value="INNER MEMBRANE PEPTIDE TRANSPORTER"/>
    <property type="match status" value="1"/>
</dbReference>
<feature type="transmembrane region" description="Helical" evidence="6">
    <location>
        <begin position="457"/>
        <end position="476"/>
    </location>
</feature>
<evidence type="ECO:0000256" key="3">
    <source>
        <dbReference type="ARBA" id="ARBA00022692"/>
    </source>
</evidence>
<evidence type="ECO:0000313" key="8">
    <source>
        <dbReference type="EMBL" id="ALL01814.1"/>
    </source>
</evidence>
<feature type="transmembrane region" description="Helical" evidence="6">
    <location>
        <begin position="292"/>
        <end position="315"/>
    </location>
</feature>
<protein>
    <submittedName>
        <fullName evidence="8">Carbon starvation protein A</fullName>
    </submittedName>
</protein>
<dbReference type="EMBL" id="CP013011">
    <property type="protein sequence ID" value="ALL01814.1"/>
    <property type="molecule type" value="Genomic_DNA"/>
</dbReference>
<feature type="transmembrane region" description="Helical" evidence="6">
    <location>
        <begin position="561"/>
        <end position="582"/>
    </location>
</feature>
<dbReference type="PANTHER" id="PTHR30252:SF0">
    <property type="entry name" value="PEPTIDE TRANSPORTER CSTA"/>
    <property type="match status" value="1"/>
</dbReference>
<feature type="transmembrane region" description="Helical" evidence="6">
    <location>
        <begin position="65"/>
        <end position="83"/>
    </location>
</feature>
<feature type="transmembrane region" description="Helical" evidence="6">
    <location>
        <begin position="164"/>
        <end position="183"/>
    </location>
</feature>
<keyword evidence="4 6" id="KW-1133">Transmembrane helix</keyword>
<feature type="transmembrane region" description="Helical" evidence="6">
    <location>
        <begin position="190"/>
        <end position="210"/>
    </location>
</feature>
<dbReference type="InterPro" id="IPR051605">
    <property type="entry name" value="CstA"/>
</dbReference>
<feature type="transmembrane region" description="Helical" evidence="6">
    <location>
        <begin position="408"/>
        <end position="428"/>
    </location>
</feature>
<evidence type="ECO:0000256" key="5">
    <source>
        <dbReference type="ARBA" id="ARBA00023136"/>
    </source>
</evidence>
<comment type="subcellular location">
    <subcellularLocation>
        <location evidence="1">Cell membrane</location>
        <topology evidence="1">Multi-pass membrane protein</topology>
    </subcellularLocation>
</comment>
<dbReference type="Pfam" id="PF02554">
    <property type="entry name" value="CstA"/>
    <property type="match status" value="1"/>
</dbReference>
<dbReference type="AlphaFoldDB" id="A0A0P0N4J4"/>
<name>A0A0P0N4J4_9CREN</name>
<dbReference type="InterPro" id="IPR003706">
    <property type="entry name" value="CstA_N"/>
</dbReference>
<dbReference type="PATRIC" id="fig|1273541.4.peg.1883"/>
<keyword evidence="3 6" id="KW-0812">Transmembrane</keyword>
<organism evidence="8 9">
    <name type="scientific">Pyrodictium delaneyi</name>
    <dbReference type="NCBI Taxonomy" id="1273541"/>
    <lineage>
        <taxon>Archaea</taxon>
        <taxon>Thermoproteota</taxon>
        <taxon>Thermoprotei</taxon>
        <taxon>Desulfurococcales</taxon>
        <taxon>Pyrodictiaceae</taxon>
        <taxon>Pyrodictium</taxon>
    </lineage>
</organism>
<feature type="transmembrane region" description="Helical" evidence="6">
    <location>
        <begin position="89"/>
        <end position="112"/>
    </location>
</feature>
<feature type="transmembrane region" description="Helical" evidence="6">
    <location>
        <begin position="496"/>
        <end position="519"/>
    </location>
</feature>
<dbReference type="GeneID" id="26100110"/>
<evidence type="ECO:0000313" key="9">
    <source>
        <dbReference type="Proteomes" id="UP000058613"/>
    </source>
</evidence>
<proteinExistence type="predicted"/>
<dbReference type="Proteomes" id="UP000058613">
    <property type="component" value="Chromosome"/>
</dbReference>
<keyword evidence="2" id="KW-1003">Cell membrane</keyword>
<dbReference type="KEGG" id="pdl:Pyrde_1771"/>
<evidence type="ECO:0000259" key="7">
    <source>
        <dbReference type="Pfam" id="PF02554"/>
    </source>
</evidence>
<dbReference type="RefSeq" id="WP_055410062.1">
    <property type="nucleotide sequence ID" value="NZ_CP013011.1"/>
</dbReference>
<dbReference type="OrthoDB" id="77715at2157"/>
<accession>A0A0P0N4J4</accession>
<feature type="transmembrane region" description="Helical" evidence="6">
    <location>
        <begin position="251"/>
        <end position="272"/>
    </location>
</feature>
<keyword evidence="5 6" id="KW-0472">Membrane</keyword>
<evidence type="ECO:0000256" key="1">
    <source>
        <dbReference type="ARBA" id="ARBA00004651"/>
    </source>
</evidence>
<feature type="transmembrane region" description="Helical" evidence="6">
    <location>
        <begin position="6"/>
        <end position="24"/>
    </location>
</feature>
<evidence type="ECO:0000256" key="2">
    <source>
        <dbReference type="ARBA" id="ARBA00022475"/>
    </source>
</evidence>
<feature type="transmembrane region" description="Helical" evidence="6">
    <location>
        <begin position="133"/>
        <end position="152"/>
    </location>
</feature>
<feature type="transmembrane region" description="Helical" evidence="6">
    <location>
        <begin position="222"/>
        <end position="242"/>
    </location>
</feature>
<gene>
    <name evidence="8" type="ORF">Pyrde_1771</name>
</gene>
<reference evidence="8 9" key="1">
    <citation type="submission" date="2015-10" db="EMBL/GenBank/DDBJ databases">
        <title>Complete genome sequence of hyperthermophilic archaeon Pyrodictium delaneyi Su06.</title>
        <authorList>
            <person name="Jung J.-H."/>
            <person name="Lin J."/>
            <person name="Holden J.F."/>
            <person name="Park C.-S."/>
        </authorList>
    </citation>
    <scope>NUCLEOTIDE SEQUENCE [LARGE SCALE GENOMIC DNA]</scope>
    <source>
        <strain evidence="8 9">Su06</strain>
    </source>
</reference>
<sequence>MAVPAGIVALAILVVYAAAYVFYGRHILEKRVVRASAERKTPAYTKFDGIDYVPANKYVLYGHHFASIAGAGPIVGPAIAVAYGWALPILWVIFGNVFMGAVHDYLALMASVRHGGVSIMTVSENVMGRKAKYIFLLYVYSALILVLAAFFSVNAKLFAVQPSAASKAMIYMPIAVLLGILLYRTRLSPAASTLTAIVLLLAGIAFAVKYPFLIPGDAYHTWMLLLALYSFIASILPVWYLLQPRDYLNAYLLWGFVALAIIGSLGIAGEGLTGPAYTSFAPKILGGVPTPFWPAIPLIIACGSLSGFHSVVASGTTSKQLANELDALLIGYGGMLTEGAVASLAVIIPIAYAWQHPEFAGFLQAMGMSPEVIAAYQEKGILALNKIQRFTLGYGFTVGQALGGSETIAVFMAKFAGIALATFVLTTLDSATRLARFAWQEMFDWLAERNQSAYKIIANRFVAGGIAVLLGLALGYPNVTINGKQVAAFNIVWPAFAGTNQLLAALALLTAALWVYAVLRVRGAASMFIQIPAWFLWITVTAGLIWWIVKVLPTYPPIQKIGAGSIVIISLIVDFLLIYLYVTGLMKAKKAEAAKAVER</sequence>
<evidence type="ECO:0000256" key="6">
    <source>
        <dbReference type="SAM" id="Phobius"/>
    </source>
</evidence>
<dbReference type="STRING" id="1273541.Pyrde_1771"/>
<feature type="transmembrane region" description="Helical" evidence="6">
    <location>
        <begin position="531"/>
        <end position="549"/>
    </location>
</feature>
<dbReference type="GO" id="GO:0005886">
    <property type="term" value="C:plasma membrane"/>
    <property type="evidence" value="ECO:0007669"/>
    <property type="project" value="UniProtKB-SubCell"/>
</dbReference>
<feature type="domain" description="CstA N-terminal" evidence="7">
    <location>
        <begin position="7"/>
        <end position="541"/>
    </location>
</feature>
<evidence type="ECO:0000256" key="4">
    <source>
        <dbReference type="ARBA" id="ARBA00022989"/>
    </source>
</evidence>
<dbReference type="GO" id="GO:0009267">
    <property type="term" value="P:cellular response to starvation"/>
    <property type="evidence" value="ECO:0007669"/>
    <property type="project" value="InterPro"/>
</dbReference>
<feature type="transmembrane region" description="Helical" evidence="6">
    <location>
        <begin position="327"/>
        <end position="354"/>
    </location>
</feature>